<accession>A0AAV9JNV0</accession>
<protein>
    <submittedName>
        <fullName evidence="2">Uncharacterized protein</fullName>
    </submittedName>
</protein>
<feature type="region of interest" description="Disordered" evidence="1">
    <location>
        <begin position="1"/>
        <end position="84"/>
    </location>
</feature>
<evidence type="ECO:0000256" key="1">
    <source>
        <dbReference type="SAM" id="MobiDB-lite"/>
    </source>
</evidence>
<keyword evidence="3" id="KW-1185">Reference proteome</keyword>
<feature type="compositionally biased region" description="Polar residues" evidence="1">
    <location>
        <begin position="140"/>
        <end position="150"/>
    </location>
</feature>
<dbReference type="EMBL" id="JAVFHQ010000012">
    <property type="protein sequence ID" value="KAK4547092.1"/>
    <property type="molecule type" value="Genomic_DNA"/>
</dbReference>
<feature type="compositionally biased region" description="Polar residues" evidence="1">
    <location>
        <begin position="55"/>
        <end position="70"/>
    </location>
</feature>
<evidence type="ECO:0000313" key="2">
    <source>
        <dbReference type="EMBL" id="KAK4547092.1"/>
    </source>
</evidence>
<name>A0AAV9JNV0_9PEZI</name>
<sequence length="257" mass="27711">MERHSTPKTSKHRLSDNTVPPMPTSSRSERPKRSKTTRQSERQGTLALPPLPADAQQQVYPSPGPSTSNPDHSRLPLGNPSSQAHPLLEQARRSLRLPPDLDPTSLPPQPVGDGLLLVQLAKRVGQLEERIEHLQKERSASSPATHTASNHLRGPLNDGPTGQGGHTATDRAADTASGGITMGASLEQLGWPTTTADLPRSTEYGRMPVDIGQLFAGGCMGGETSTALDLTYADSLRCEHDNSLWNCDECYDYLRSG</sequence>
<gene>
    <name evidence="2" type="ORF">LTR36_001313</name>
</gene>
<feature type="region of interest" description="Disordered" evidence="1">
    <location>
        <begin position="134"/>
        <end position="177"/>
    </location>
</feature>
<dbReference type="AlphaFoldDB" id="A0AAV9JNV0"/>
<reference evidence="2 3" key="1">
    <citation type="submission" date="2021-11" db="EMBL/GenBank/DDBJ databases">
        <title>Black yeast isolated from Biological Soil Crust.</title>
        <authorList>
            <person name="Kurbessoian T."/>
        </authorList>
    </citation>
    <scope>NUCLEOTIDE SEQUENCE [LARGE SCALE GENOMIC DNA]</scope>
    <source>
        <strain evidence="2 3">CCFEE 5522</strain>
    </source>
</reference>
<dbReference type="Proteomes" id="UP001324427">
    <property type="component" value="Unassembled WGS sequence"/>
</dbReference>
<evidence type="ECO:0000313" key="3">
    <source>
        <dbReference type="Proteomes" id="UP001324427"/>
    </source>
</evidence>
<proteinExistence type="predicted"/>
<organism evidence="2 3">
    <name type="scientific">Oleoguttula mirabilis</name>
    <dbReference type="NCBI Taxonomy" id="1507867"/>
    <lineage>
        <taxon>Eukaryota</taxon>
        <taxon>Fungi</taxon>
        <taxon>Dikarya</taxon>
        <taxon>Ascomycota</taxon>
        <taxon>Pezizomycotina</taxon>
        <taxon>Dothideomycetes</taxon>
        <taxon>Dothideomycetidae</taxon>
        <taxon>Mycosphaerellales</taxon>
        <taxon>Teratosphaeriaceae</taxon>
        <taxon>Oleoguttula</taxon>
    </lineage>
</organism>
<comment type="caution">
    <text evidence="2">The sequence shown here is derived from an EMBL/GenBank/DDBJ whole genome shotgun (WGS) entry which is preliminary data.</text>
</comment>